<comment type="catalytic activity">
    <reaction evidence="1">
        <text>Endonucleolytic cleavage to 5'-phosphomonoester.</text>
        <dbReference type="EC" id="3.1.26.4"/>
    </reaction>
</comment>
<evidence type="ECO:0000256" key="4">
    <source>
        <dbReference type="ARBA" id="ARBA00005300"/>
    </source>
</evidence>
<organism evidence="15 16">
    <name type="scientific">Physocladia obscura</name>
    <dbReference type="NCBI Taxonomy" id="109957"/>
    <lineage>
        <taxon>Eukaryota</taxon>
        <taxon>Fungi</taxon>
        <taxon>Fungi incertae sedis</taxon>
        <taxon>Chytridiomycota</taxon>
        <taxon>Chytridiomycota incertae sedis</taxon>
        <taxon>Chytridiomycetes</taxon>
        <taxon>Chytridiales</taxon>
        <taxon>Chytriomycetaceae</taxon>
        <taxon>Physocladia</taxon>
    </lineage>
</organism>
<accession>A0AAD5XL54</accession>
<evidence type="ECO:0000256" key="5">
    <source>
        <dbReference type="ARBA" id="ARBA00012180"/>
    </source>
</evidence>
<dbReference type="Gene3D" id="3.30.420.10">
    <property type="entry name" value="Ribonuclease H-like superfamily/Ribonuclease H"/>
    <property type="match status" value="1"/>
</dbReference>
<dbReference type="GO" id="GO:0043137">
    <property type="term" value="P:DNA replication, removal of RNA primer"/>
    <property type="evidence" value="ECO:0007669"/>
    <property type="project" value="TreeGrafter"/>
</dbReference>
<name>A0AAD5XL54_9FUNG</name>
<dbReference type="SUPFAM" id="SSF55658">
    <property type="entry name" value="L9 N-domain-like"/>
    <property type="match status" value="1"/>
</dbReference>
<dbReference type="PANTHER" id="PTHR10642">
    <property type="entry name" value="RIBONUCLEASE H1"/>
    <property type="match status" value="1"/>
</dbReference>
<feature type="compositionally biased region" description="Low complexity" evidence="12">
    <location>
        <begin position="266"/>
        <end position="283"/>
    </location>
</feature>
<keyword evidence="16" id="KW-1185">Reference proteome</keyword>
<keyword evidence="13" id="KW-1133">Transmembrane helix</keyword>
<keyword evidence="10" id="KW-0378">Hydrolase</keyword>
<gene>
    <name evidence="15" type="primary">RNASEH1</name>
    <name evidence="15" type="ORF">HK100_006664</name>
</gene>
<protein>
    <recommendedName>
        <fullName evidence="6">Ribonuclease H</fullName>
        <ecNumber evidence="5">3.1.26.4</ecNumber>
    </recommendedName>
</protein>
<keyword evidence="8" id="KW-0479">Metal-binding</keyword>
<proteinExistence type="inferred from homology"/>
<evidence type="ECO:0000256" key="10">
    <source>
        <dbReference type="ARBA" id="ARBA00022801"/>
    </source>
</evidence>
<dbReference type="PROSITE" id="PS50879">
    <property type="entry name" value="RNASE_H_1"/>
    <property type="match status" value="1"/>
</dbReference>
<keyword evidence="13" id="KW-0812">Transmembrane</keyword>
<dbReference type="EMBL" id="JADGJH010000031">
    <property type="protein sequence ID" value="KAJ3141447.1"/>
    <property type="molecule type" value="Genomic_DNA"/>
</dbReference>
<evidence type="ECO:0000256" key="1">
    <source>
        <dbReference type="ARBA" id="ARBA00000077"/>
    </source>
</evidence>
<reference evidence="15" key="1">
    <citation type="submission" date="2020-05" db="EMBL/GenBank/DDBJ databases">
        <title>Phylogenomic resolution of chytrid fungi.</title>
        <authorList>
            <person name="Stajich J.E."/>
            <person name="Amses K."/>
            <person name="Simmons R."/>
            <person name="Seto K."/>
            <person name="Myers J."/>
            <person name="Bonds A."/>
            <person name="Quandt C.A."/>
            <person name="Barry K."/>
            <person name="Liu P."/>
            <person name="Grigoriev I."/>
            <person name="Longcore J.E."/>
            <person name="James T.Y."/>
        </authorList>
    </citation>
    <scope>NUCLEOTIDE SEQUENCE</scope>
    <source>
        <strain evidence="15">JEL0513</strain>
    </source>
</reference>
<evidence type="ECO:0000259" key="14">
    <source>
        <dbReference type="PROSITE" id="PS50879"/>
    </source>
</evidence>
<comment type="cofactor">
    <cofactor evidence="2">
        <name>Mg(2+)</name>
        <dbReference type="ChEBI" id="CHEBI:18420"/>
    </cofactor>
</comment>
<dbReference type="CDD" id="cd09280">
    <property type="entry name" value="RNase_HI_eukaryote_like"/>
    <property type="match status" value="1"/>
</dbReference>
<comment type="similarity">
    <text evidence="4">Belongs to the RNase H family.</text>
</comment>
<dbReference type="SUPFAM" id="SSF53098">
    <property type="entry name" value="Ribonuclease H-like"/>
    <property type="match status" value="1"/>
</dbReference>
<keyword evidence="9" id="KW-0255">Endonuclease</keyword>
<dbReference type="GO" id="GO:0003676">
    <property type="term" value="F:nucleic acid binding"/>
    <property type="evidence" value="ECO:0007669"/>
    <property type="project" value="InterPro"/>
</dbReference>
<sequence>MLVNGISINDTATICLIHAPQLISLVWTRYFTSAQATIAECAGKCLQVGANIFLAPTYANTTATAATTISTTTSSNSVPSTLSCYCDLTGIDRLVEQIPYFLYNTYCNLNCNSGGGMCGGKPGHYADGTTYSSAVIISGIPSIIATNTTSTLFSSNTYTTSLTATSTAIAVSIGATLSSYSTSTPSAQSFISTTAIALITSALVITLVLAIVIVYMCIKTRAQQTKDIAKFAWDNLHRSRKDSSKASIPSPYFNIFAPPLSGTSSLSQKSLTSNSTSNSNNKTVQPQTRQNTAAAAALPLPPIPPSRRDGNGNILREFSFKTPQYQQQQQPVNLVRDSSGRRLSVGTPIPISTAISPAMLKRRDSDSSVVALTPAVKLMTKGKDSNNSALNSSYTKTVKTATVATPGFGTGRAFSPLPHPSQQQQYQRHDHQHTYKLQVQTANHSQRHYEHEQHQYQQQQQLNFLHQEIERHQYSINAQFSNLSQKQQADVWAETAAMNGMKPVEYYEWYNQITKNIKNSNRDNISDKHGSIYTIGATESSVYGGGGSHDFDVAEQKRNSKRLSLIYSAGGTGDDYGENNLYRADDAGGATAAAAATNGVIMAALSSAARSSRGLPRLTMLDLSPVEEISEPSEGSVTTAGVIAALADTDNDGIGWWRDANKFEETQAAKTTTTGQVVAAESTAIDGAFDFDYIIDSPVSTPAEMTATLKEMGLDFEASLASSFGRGGNAADADRNSVYSMTILPIARKGLAAIFFGRTLASSSSSSSPPSPSASLQSDAKKQKAAALKTAKALALLTLAARAKKAKNAAAEAEAALTVSTTAPSPPPPSIVPPSTLSISSTTTTTTATTTIDGIATTVKKTTVTTGTLTLPTIYTTSTTAATTAFASVIGQFAASDLSDSPQTSTTPIESSSLLSLAIGDTIETMPKTTKDKIYAVRTGRNPGIYQTWDECSTQVFGHRNAEYKSFSTTIEAADYLRAPSRFVGVPTHNEASVQSMIRAAAVSQQTKKNKDGAVVAVAAGKRRLDLSEFSKATTSNADTTTTTTKNARMPALKKQKLSAVVGGAGAPLLPLLRPNLDDINESSLIDNSASSGVGAIVLREKIDVYTDGACGGNGKAGARGGIGVFFGNGDARNISQSLPGPAQTNNRAELLAAIMALRAAPANVFVNLYTDSCYVLDGITKWIQGWKKRNWRSASGSQVLNQDLWKDLDVEYIRRGSSRGVNFIYVKAHNGQFGNEQADRLAVLGAMTI</sequence>
<keyword evidence="7" id="KW-0540">Nuclease</keyword>
<keyword evidence="11" id="KW-0460">Magnesium</keyword>
<dbReference type="GO" id="GO:0004523">
    <property type="term" value="F:RNA-DNA hybrid ribonuclease activity"/>
    <property type="evidence" value="ECO:0007669"/>
    <property type="project" value="UniProtKB-EC"/>
</dbReference>
<dbReference type="InterPro" id="IPR036397">
    <property type="entry name" value="RNaseH_sf"/>
</dbReference>
<comment type="function">
    <text evidence="3">Endonuclease that specifically degrades the RNA of RNA-DNA hybrids.</text>
</comment>
<feature type="region of interest" description="Disordered" evidence="12">
    <location>
        <begin position="266"/>
        <end position="314"/>
    </location>
</feature>
<dbReference type="InterPro" id="IPR037056">
    <property type="entry name" value="RNase_H1_N_sf"/>
</dbReference>
<comment type="caution">
    <text evidence="15">The sequence shown here is derived from an EMBL/GenBank/DDBJ whole genome shotgun (WGS) entry which is preliminary data.</text>
</comment>
<dbReference type="Pfam" id="PF01693">
    <property type="entry name" value="Cauli_VI"/>
    <property type="match status" value="1"/>
</dbReference>
<feature type="region of interest" description="Disordered" evidence="12">
    <location>
        <begin position="817"/>
        <end position="839"/>
    </location>
</feature>
<keyword evidence="13" id="KW-0472">Membrane</keyword>
<dbReference type="PANTHER" id="PTHR10642:SF26">
    <property type="entry name" value="RIBONUCLEASE H1"/>
    <property type="match status" value="1"/>
</dbReference>
<dbReference type="Proteomes" id="UP001211907">
    <property type="component" value="Unassembled WGS sequence"/>
</dbReference>
<evidence type="ECO:0000256" key="12">
    <source>
        <dbReference type="SAM" id="MobiDB-lite"/>
    </source>
</evidence>
<evidence type="ECO:0000256" key="11">
    <source>
        <dbReference type="ARBA" id="ARBA00022842"/>
    </source>
</evidence>
<feature type="domain" description="RNase H type-1" evidence="14">
    <location>
        <begin position="1099"/>
        <end position="1248"/>
    </location>
</feature>
<dbReference type="InterPro" id="IPR050092">
    <property type="entry name" value="RNase_H"/>
</dbReference>
<evidence type="ECO:0000256" key="2">
    <source>
        <dbReference type="ARBA" id="ARBA00001946"/>
    </source>
</evidence>
<evidence type="ECO:0000256" key="7">
    <source>
        <dbReference type="ARBA" id="ARBA00022722"/>
    </source>
</evidence>
<dbReference type="GO" id="GO:0046872">
    <property type="term" value="F:metal ion binding"/>
    <property type="evidence" value="ECO:0007669"/>
    <property type="project" value="UniProtKB-KW"/>
</dbReference>
<evidence type="ECO:0000313" key="15">
    <source>
        <dbReference type="EMBL" id="KAJ3141447.1"/>
    </source>
</evidence>
<dbReference type="Gene3D" id="3.40.970.10">
    <property type="entry name" value="Ribonuclease H1, N-terminal domain"/>
    <property type="match status" value="1"/>
</dbReference>
<dbReference type="EC" id="3.1.26.4" evidence="5"/>
<dbReference type="Pfam" id="PF00075">
    <property type="entry name" value="RNase_H"/>
    <property type="match status" value="1"/>
</dbReference>
<feature type="transmembrane region" description="Helical" evidence="13">
    <location>
        <begin position="195"/>
        <end position="218"/>
    </location>
</feature>
<evidence type="ECO:0000256" key="8">
    <source>
        <dbReference type="ARBA" id="ARBA00022723"/>
    </source>
</evidence>
<evidence type="ECO:0000313" key="16">
    <source>
        <dbReference type="Proteomes" id="UP001211907"/>
    </source>
</evidence>
<dbReference type="FunFam" id="3.40.970.10:FF:000002">
    <property type="entry name" value="Ribonuclease H"/>
    <property type="match status" value="1"/>
</dbReference>
<evidence type="ECO:0000256" key="9">
    <source>
        <dbReference type="ARBA" id="ARBA00022759"/>
    </source>
</evidence>
<dbReference type="InterPro" id="IPR002156">
    <property type="entry name" value="RNaseH_domain"/>
</dbReference>
<dbReference type="InterPro" id="IPR009027">
    <property type="entry name" value="Ribosomal_bL9/RNase_H1_N"/>
</dbReference>
<evidence type="ECO:0000256" key="6">
    <source>
        <dbReference type="ARBA" id="ARBA00017721"/>
    </source>
</evidence>
<evidence type="ECO:0000256" key="13">
    <source>
        <dbReference type="SAM" id="Phobius"/>
    </source>
</evidence>
<dbReference type="InterPro" id="IPR011320">
    <property type="entry name" value="RNase_H1_N"/>
</dbReference>
<dbReference type="AlphaFoldDB" id="A0AAD5XL54"/>
<evidence type="ECO:0000256" key="3">
    <source>
        <dbReference type="ARBA" id="ARBA00004065"/>
    </source>
</evidence>
<dbReference type="InterPro" id="IPR012337">
    <property type="entry name" value="RNaseH-like_sf"/>
</dbReference>